<reference evidence="1" key="2">
    <citation type="submission" date="2020-06" db="EMBL/GenBank/DDBJ databases">
        <authorList>
            <person name="Sheffer M."/>
        </authorList>
    </citation>
    <scope>NUCLEOTIDE SEQUENCE</scope>
</reference>
<protein>
    <submittedName>
        <fullName evidence="1">Uncharacterized protein</fullName>
    </submittedName>
</protein>
<comment type="caution">
    <text evidence="1">The sequence shown here is derived from an EMBL/GenBank/DDBJ whole genome shotgun (WGS) entry which is preliminary data.</text>
</comment>
<evidence type="ECO:0000313" key="1">
    <source>
        <dbReference type="EMBL" id="KAF8768079.1"/>
    </source>
</evidence>
<keyword evidence="2" id="KW-1185">Reference proteome</keyword>
<gene>
    <name evidence="1" type="ORF">HNY73_020934</name>
</gene>
<dbReference type="AlphaFoldDB" id="A0A8T0E8D0"/>
<evidence type="ECO:0000313" key="2">
    <source>
        <dbReference type="Proteomes" id="UP000807504"/>
    </source>
</evidence>
<accession>A0A8T0E8D0</accession>
<proteinExistence type="predicted"/>
<dbReference type="EMBL" id="JABXBU010002230">
    <property type="protein sequence ID" value="KAF8768079.1"/>
    <property type="molecule type" value="Genomic_DNA"/>
</dbReference>
<name>A0A8T0E8D0_ARGBR</name>
<reference evidence="1" key="1">
    <citation type="journal article" date="2020" name="bioRxiv">
        <title>Chromosome-level reference genome of the European wasp spider Argiope bruennichi: a resource for studies on range expansion and evolutionary adaptation.</title>
        <authorList>
            <person name="Sheffer M.M."/>
            <person name="Hoppe A."/>
            <person name="Krehenwinkel H."/>
            <person name="Uhl G."/>
            <person name="Kuss A.W."/>
            <person name="Jensen L."/>
            <person name="Jensen C."/>
            <person name="Gillespie R.G."/>
            <person name="Hoff K.J."/>
            <person name="Prost S."/>
        </authorList>
    </citation>
    <scope>NUCLEOTIDE SEQUENCE</scope>
</reference>
<dbReference type="Proteomes" id="UP000807504">
    <property type="component" value="Unassembled WGS sequence"/>
</dbReference>
<organism evidence="1 2">
    <name type="scientific">Argiope bruennichi</name>
    <name type="common">Wasp spider</name>
    <name type="synonym">Aranea bruennichi</name>
    <dbReference type="NCBI Taxonomy" id="94029"/>
    <lineage>
        <taxon>Eukaryota</taxon>
        <taxon>Metazoa</taxon>
        <taxon>Ecdysozoa</taxon>
        <taxon>Arthropoda</taxon>
        <taxon>Chelicerata</taxon>
        <taxon>Arachnida</taxon>
        <taxon>Araneae</taxon>
        <taxon>Araneomorphae</taxon>
        <taxon>Entelegynae</taxon>
        <taxon>Araneoidea</taxon>
        <taxon>Araneidae</taxon>
        <taxon>Argiope</taxon>
    </lineage>
</organism>
<sequence length="68" mass="8112">MLWWLSKYDTEVRLNSNKWEQAASLENFHRESVYTFWNHLKDDLENLLEAVAKKLLVAKVHISLPNID</sequence>